<evidence type="ECO:0000256" key="5">
    <source>
        <dbReference type="ARBA" id="ARBA00022692"/>
    </source>
</evidence>
<organism evidence="9 10">
    <name type="scientific">Lacimicrobium alkaliphilum</name>
    <dbReference type="NCBI Taxonomy" id="1526571"/>
    <lineage>
        <taxon>Bacteria</taxon>
        <taxon>Pseudomonadati</taxon>
        <taxon>Pseudomonadota</taxon>
        <taxon>Gammaproteobacteria</taxon>
        <taxon>Alteromonadales</taxon>
        <taxon>Alteromonadaceae</taxon>
        <taxon>Lacimicrobium</taxon>
    </lineage>
</organism>
<feature type="transmembrane region" description="Helical" evidence="8">
    <location>
        <begin position="149"/>
        <end position="172"/>
    </location>
</feature>
<reference evidence="9 10" key="1">
    <citation type="submission" date="2015-12" db="EMBL/GenBank/DDBJ databases">
        <title>Complete genome of Lacimicrobium alkaliphilum KCTC 32984.</title>
        <authorList>
            <person name="Kim S.-G."/>
            <person name="Lee Y.-J."/>
        </authorList>
    </citation>
    <scope>NUCLEOTIDE SEQUENCE [LARGE SCALE GENOMIC DNA]</scope>
    <source>
        <strain evidence="9 10">YelD216</strain>
    </source>
</reference>
<dbReference type="KEGG" id="lal:AT746_15655"/>
<feature type="transmembrane region" description="Helical" evidence="8">
    <location>
        <begin position="322"/>
        <end position="344"/>
    </location>
</feature>
<evidence type="ECO:0000256" key="4">
    <source>
        <dbReference type="ARBA" id="ARBA00022475"/>
    </source>
</evidence>
<evidence type="ECO:0000256" key="6">
    <source>
        <dbReference type="ARBA" id="ARBA00022989"/>
    </source>
</evidence>
<keyword evidence="4" id="KW-1003">Cell membrane</keyword>
<dbReference type="GO" id="GO:0005886">
    <property type="term" value="C:plasma membrane"/>
    <property type="evidence" value="ECO:0007669"/>
    <property type="project" value="UniProtKB-SubCell"/>
</dbReference>
<comment type="subcellular location">
    <subcellularLocation>
        <location evidence="1">Cell membrane</location>
        <topology evidence="1">Multi-pass membrane protein</topology>
    </subcellularLocation>
</comment>
<evidence type="ECO:0000256" key="8">
    <source>
        <dbReference type="SAM" id="Phobius"/>
    </source>
</evidence>
<keyword evidence="5 8" id="KW-0812">Transmembrane</keyword>
<comment type="similarity">
    <text evidence="2">Belongs to the BCCT transporter (TC 2.A.15) family.</text>
</comment>
<feature type="transmembrane region" description="Helical" evidence="8">
    <location>
        <begin position="481"/>
        <end position="504"/>
    </location>
</feature>
<dbReference type="NCBIfam" id="NF007399">
    <property type="entry name" value="PRK09928.1"/>
    <property type="match status" value="1"/>
</dbReference>
<dbReference type="GO" id="GO:0022857">
    <property type="term" value="F:transmembrane transporter activity"/>
    <property type="evidence" value="ECO:0007669"/>
    <property type="project" value="InterPro"/>
</dbReference>
<dbReference type="PROSITE" id="PS01303">
    <property type="entry name" value="BCCT"/>
    <property type="match status" value="1"/>
</dbReference>
<proteinExistence type="inferred from homology"/>
<evidence type="ECO:0000256" key="2">
    <source>
        <dbReference type="ARBA" id="ARBA00005658"/>
    </source>
</evidence>
<feature type="transmembrane region" description="Helical" evidence="8">
    <location>
        <begin position="241"/>
        <end position="259"/>
    </location>
</feature>
<evidence type="ECO:0000256" key="1">
    <source>
        <dbReference type="ARBA" id="ARBA00004651"/>
    </source>
</evidence>
<feature type="transmembrane region" description="Helical" evidence="8">
    <location>
        <begin position="457"/>
        <end position="475"/>
    </location>
</feature>
<keyword evidence="3" id="KW-0813">Transport</keyword>
<feature type="transmembrane region" description="Helical" evidence="8">
    <location>
        <begin position="271"/>
        <end position="295"/>
    </location>
</feature>
<dbReference type="AlphaFoldDB" id="A0A0U2QRM2"/>
<keyword evidence="6 8" id="KW-1133">Transmembrane helix</keyword>
<protein>
    <submittedName>
        <fullName evidence="9">Choline transporter</fullName>
    </submittedName>
</protein>
<evidence type="ECO:0000313" key="9">
    <source>
        <dbReference type="EMBL" id="ALT00508.1"/>
    </source>
</evidence>
<keyword evidence="10" id="KW-1185">Reference proteome</keyword>
<evidence type="ECO:0000313" key="10">
    <source>
        <dbReference type="Proteomes" id="UP000068447"/>
    </source>
</evidence>
<dbReference type="Pfam" id="PF02028">
    <property type="entry name" value="BCCT"/>
    <property type="match status" value="1"/>
</dbReference>
<evidence type="ECO:0000256" key="7">
    <source>
        <dbReference type="ARBA" id="ARBA00023136"/>
    </source>
</evidence>
<dbReference type="PANTHER" id="PTHR30047:SF7">
    <property type="entry name" value="HIGH-AFFINITY CHOLINE TRANSPORT PROTEIN"/>
    <property type="match status" value="1"/>
</dbReference>
<dbReference type="OrthoDB" id="9775735at2"/>
<feature type="transmembrane region" description="Helical" evidence="8">
    <location>
        <begin position="356"/>
        <end position="374"/>
    </location>
</feature>
<dbReference type="NCBIfam" id="TIGR00842">
    <property type="entry name" value="bcct"/>
    <property type="match status" value="1"/>
</dbReference>
<keyword evidence="7 8" id="KW-0472">Membrane</keyword>
<name>A0A0U2QRM2_9ALTE</name>
<feature type="transmembrane region" description="Helical" evidence="8">
    <location>
        <begin position="22"/>
        <end position="41"/>
    </location>
</feature>
<feature type="transmembrane region" description="Helical" evidence="8">
    <location>
        <begin position="199"/>
        <end position="221"/>
    </location>
</feature>
<gene>
    <name evidence="9" type="ORF">AT746_15655</name>
</gene>
<dbReference type="Proteomes" id="UP000068447">
    <property type="component" value="Chromosome"/>
</dbReference>
<dbReference type="InterPro" id="IPR018093">
    <property type="entry name" value="BCCT_CS"/>
</dbReference>
<dbReference type="PANTHER" id="PTHR30047">
    <property type="entry name" value="HIGH-AFFINITY CHOLINE TRANSPORT PROTEIN-RELATED"/>
    <property type="match status" value="1"/>
</dbReference>
<evidence type="ECO:0000256" key="3">
    <source>
        <dbReference type="ARBA" id="ARBA00022448"/>
    </source>
</evidence>
<dbReference type="STRING" id="1526571.AT746_15655"/>
<sequence length="693" mass="76081">MTSKTDVEDASNGQPKDRINPVVFYGSAIGIAFFALWAMFFTEAAGNIIYAVLGWISDTFGWFYFLAIVAYLVFVIWIGLSRYGSIKLGPAHSTPDFNIVTWAAMLFSAGIGIDLLFFCIAEPVTQFLAPPVGEGGTEAAARHAMELTFLHWGLSGWGVYTLVGMSLAYFSYRHGLPLTIRSALYPIFGKRIHGPVGHAVDIAAVLGTIFGIATSLGIGIIQLNFGLNYMFGIPESVVTQASLAVVIVIFATISALTGVDKGIRRLSEFNMLLALLLMLFVLFSGQTVFLLNALVMNIGDYFSKFISLSMDTYAFDPPTDWLNAWTVFFWAWWIAWGPFVGLFLARISRGRTIREFVAGSLILPLTFMMAWMSIMGNSAIELIMSGGGVENFGEQAMNNPGSSIYLFMQSLPWVGFTTVVVTILAIVFFVTSGDSGSLVLSNLTSVLTDPNHDAPGWMRILWASLIGLLTLALLMTDGLSALQGTVVIMGLPFAFVLLLMMVGLSKALRVEGLKEASYRGSMAGFLSGRTGEEASGSWRKRLSNALSFPSHKEAQQFLKDVAKPAMEQIHKELVDKGLQVEIEQGTGDEEYLALNVDKGTEQDFTYQIWPRRCLMPAFSIRAAGAGSHYYRLEVHIGEGGQGYDLAGYSKEQVIADILDQYERHLYFLHTQRETMGTDTQLPDDPDKTEHAHG</sequence>
<dbReference type="InterPro" id="IPR000060">
    <property type="entry name" value="BCCT_transptr"/>
</dbReference>
<dbReference type="EMBL" id="CP013650">
    <property type="protein sequence ID" value="ALT00508.1"/>
    <property type="molecule type" value="Genomic_DNA"/>
</dbReference>
<accession>A0A0U2QRM2</accession>
<dbReference type="RefSeq" id="WP_062484307.1">
    <property type="nucleotide sequence ID" value="NZ_CP013650.1"/>
</dbReference>
<feature type="transmembrane region" description="Helical" evidence="8">
    <location>
        <begin position="61"/>
        <end position="80"/>
    </location>
</feature>
<feature type="transmembrane region" description="Helical" evidence="8">
    <location>
        <begin position="100"/>
        <end position="129"/>
    </location>
</feature>
<feature type="transmembrane region" description="Helical" evidence="8">
    <location>
        <begin position="410"/>
        <end position="430"/>
    </location>
</feature>